<keyword evidence="9" id="KW-0732">Signal</keyword>
<dbReference type="PRINTS" id="PR00414">
    <property type="entry name" value="PPTHIESTRASE"/>
</dbReference>
<organism evidence="23 24">
    <name type="scientific">Branchiostoma lanceolatum</name>
    <name type="common">Common lancelet</name>
    <name type="synonym">Amphioxus lanceolatum</name>
    <dbReference type="NCBI Taxonomy" id="7740"/>
    <lineage>
        <taxon>Eukaryota</taxon>
        <taxon>Metazoa</taxon>
        <taxon>Chordata</taxon>
        <taxon>Cephalochordata</taxon>
        <taxon>Leptocardii</taxon>
        <taxon>Amphioxiformes</taxon>
        <taxon>Branchiostomatidae</taxon>
        <taxon>Branchiostoma</taxon>
    </lineage>
</organism>
<keyword evidence="14" id="KW-0325">Glycoprotein</keyword>
<reference evidence="23" key="1">
    <citation type="submission" date="2022-01" db="EMBL/GenBank/DDBJ databases">
        <authorList>
            <person name="Braso-Vives M."/>
        </authorList>
    </citation>
    <scope>NUCLEOTIDE SEQUENCE</scope>
</reference>
<accession>A0A8J9ZG69</accession>
<dbReference type="GO" id="GO:0006898">
    <property type="term" value="P:receptor-mediated endocytosis"/>
    <property type="evidence" value="ECO:0007669"/>
    <property type="project" value="TreeGrafter"/>
</dbReference>
<dbReference type="SUPFAM" id="SSF53474">
    <property type="entry name" value="alpha/beta-Hydrolases"/>
    <property type="match status" value="1"/>
</dbReference>
<dbReference type="PANTHER" id="PTHR11247">
    <property type="entry name" value="PALMITOYL-PROTEIN THIOESTERASE/DOLICHYLDIPHOSPHATASE 1"/>
    <property type="match status" value="1"/>
</dbReference>
<comment type="catalytic activity">
    <reaction evidence="18">
        <text>S-hexadecanoyl-L-cysteinyl-[protein] + H2O = L-cysteinyl-[protein] + hexadecanoate + H(+)</text>
        <dbReference type="Rhea" id="RHEA:19233"/>
        <dbReference type="Rhea" id="RHEA-COMP:10131"/>
        <dbReference type="Rhea" id="RHEA-COMP:11032"/>
        <dbReference type="ChEBI" id="CHEBI:7896"/>
        <dbReference type="ChEBI" id="CHEBI:15377"/>
        <dbReference type="ChEBI" id="CHEBI:15378"/>
        <dbReference type="ChEBI" id="CHEBI:29950"/>
        <dbReference type="ChEBI" id="CHEBI:74151"/>
        <dbReference type="EC" id="3.1.2.22"/>
    </reaction>
</comment>
<evidence type="ECO:0000256" key="22">
    <source>
        <dbReference type="SAM" id="Phobius"/>
    </source>
</evidence>
<evidence type="ECO:0000256" key="20">
    <source>
        <dbReference type="ARBA" id="ARBA00093191"/>
    </source>
</evidence>
<dbReference type="Gene3D" id="3.40.50.1820">
    <property type="entry name" value="alpha/beta hydrolase"/>
    <property type="match status" value="1"/>
</dbReference>
<evidence type="ECO:0000313" key="24">
    <source>
        <dbReference type="Proteomes" id="UP000838412"/>
    </source>
</evidence>
<evidence type="ECO:0000256" key="3">
    <source>
        <dbReference type="ARBA" id="ARBA00004555"/>
    </source>
</evidence>
<dbReference type="AlphaFoldDB" id="A0A8J9ZG69"/>
<dbReference type="GO" id="GO:0008474">
    <property type="term" value="F:palmitoyl-(protein) hydrolase activity"/>
    <property type="evidence" value="ECO:0007669"/>
    <property type="project" value="UniProtKB-EC"/>
</dbReference>
<protein>
    <recommendedName>
        <fullName evidence="7">Palmitoyl-protein thioesterase 1</fullName>
        <ecNumber evidence="17">3.1.2.2</ecNumber>
        <ecNumber evidence="6">3.1.2.22</ecNumber>
    </recommendedName>
    <alternativeName>
        <fullName evidence="16">Palmitoyl-protein hydrolase 1</fullName>
    </alternativeName>
</protein>
<keyword evidence="12" id="KW-0333">Golgi apparatus</keyword>
<evidence type="ECO:0000256" key="21">
    <source>
        <dbReference type="ARBA" id="ARBA00093223"/>
    </source>
</evidence>
<dbReference type="PANTHER" id="PTHR11247:SF8">
    <property type="entry name" value="PALMITOYL-PROTEIN THIOESTERASE 1"/>
    <property type="match status" value="1"/>
</dbReference>
<evidence type="ECO:0000256" key="8">
    <source>
        <dbReference type="ARBA" id="ARBA00022525"/>
    </source>
</evidence>
<dbReference type="EC" id="3.1.2.2" evidence="17"/>
<comment type="catalytic activity">
    <reaction evidence="20">
        <text>S-hexadecanoyl-N-acetylcysteine methyl ester + H2O = N-acetylcysteine methyl ester + hexadecanoate + H(+)</text>
        <dbReference type="Rhea" id="RHEA:84103"/>
        <dbReference type="ChEBI" id="CHEBI:7896"/>
        <dbReference type="ChEBI" id="CHEBI:15377"/>
        <dbReference type="ChEBI" id="CHEBI:15378"/>
        <dbReference type="ChEBI" id="CHEBI:233604"/>
        <dbReference type="ChEBI" id="CHEBI:233605"/>
    </reaction>
</comment>
<dbReference type="GO" id="GO:0005783">
    <property type="term" value="C:endoplasmic reticulum"/>
    <property type="evidence" value="ECO:0007669"/>
    <property type="project" value="UniProtKB-SubCell"/>
</dbReference>
<comment type="subcellular location">
    <subcellularLocation>
        <location evidence="1">Endoplasmic reticulum</location>
    </subcellularLocation>
    <subcellularLocation>
        <location evidence="3">Golgi apparatus</location>
    </subcellularLocation>
    <subcellularLocation>
        <location evidence="2">Lysosome</location>
    </subcellularLocation>
    <subcellularLocation>
        <location evidence="4">Secreted</location>
    </subcellularLocation>
</comment>
<keyword evidence="13" id="KW-1015">Disulfide bond</keyword>
<gene>
    <name evidence="23" type="primary">PPT1</name>
    <name evidence="23" type="ORF">BLAG_LOCUS13608</name>
</gene>
<evidence type="ECO:0000256" key="10">
    <source>
        <dbReference type="ARBA" id="ARBA00022801"/>
    </source>
</evidence>
<evidence type="ECO:0000256" key="1">
    <source>
        <dbReference type="ARBA" id="ARBA00004240"/>
    </source>
</evidence>
<dbReference type="InterPro" id="IPR029058">
    <property type="entry name" value="AB_hydrolase_fold"/>
</dbReference>
<keyword evidence="8" id="KW-0964">Secreted</keyword>
<evidence type="ECO:0000256" key="4">
    <source>
        <dbReference type="ARBA" id="ARBA00004613"/>
    </source>
</evidence>
<comment type="similarity">
    <text evidence="5">Belongs to the palmitoyl-protein thioesterase family.</text>
</comment>
<keyword evidence="15" id="KW-0458">Lysosome</keyword>
<evidence type="ECO:0000256" key="16">
    <source>
        <dbReference type="ARBA" id="ARBA00031934"/>
    </source>
</evidence>
<comment type="catalytic activity">
    <reaction evidence="19">
        <text>hexadecanoyl-CoA + H2O = hexadecanoate + CoA + H(+)</text>
        <dbReference type="Rhea" id="RHEA:16645"/>
        <dbReference type="ChEBI" id="CHEBI:7896"/>
        <dbReference type="ChEBI" id="CHEBI:15377"/>
        <dbReference type="ChEBI" id="CHEBI:15378"/>
        <dbReference type="ChEBI" id="CHEBI:57287"/>
        <dbReference type="ChEBI" id="CHEBI:57379"/>
        <dbReference type="EC" id="3.1.2.2"/>
    </reaction>
    <physiologicalReaction direction="left-to-right" evidence="19">
        <dbReference type="Rhea" id="RHEA:16646"/>
    </physiologicalReaction>
</comment>
<dbReference type="FunFam" id="3.40.50.1820:FF:000098">
    <property type="entry name" value="palmitoyl-protein thioesterase 1"/>
    <property type="match status" value="1"/>
</dbReference>
<dbReference type="EC" id="3.1.2.22" evidence="6"/>
<evidence type="ECO:0000256" key="17">
    <source>
        <dbReference type="ARBA" id="ARBA00038848"/>
    </source>
</evidence>
<dbReference type="Pfam" id="PF02089">
    <property type="entry name" value="Palm_thioest"/>
    <property type="match status" value="1"/>
</dbReference>
<dbReference type="GO" id="GO:0005794">
    <property type="term" value="C:Golgi apparatus"/>
    <property type="evidence" value="ECO:0007669"/>
    <property type="project" value="UniProtKB-SubCell"/>
</dbReference>
<dbReference type="GO" id="GO:0005576">
    <property type="term" value="C:extracellular region"/>
    <property type="evidence" value="ECO:0007669"/>
    <property type="project" value="UniProtKB-SubCell"/>
</dbReference>
<evidence type="ECO:0000256" key="13">
    <source>
        <dbReference type="ARBA" id="ARBA00023157"/>
    </source>
</evidence>
<keyword evidence="22" id="KW-0472">Membrane</keyword>
<keyword evidence="24" id="KW-1185">Reference proteome</keyword>
<evidence type="ECO:0000256" key="11">
    <source>
        <dbReference type="ARBA" id="ARBA00022824"/>
    </source>
</evidence>
<evidence type="ECO:0000256" key="12">
    <source>
        <dbReference type="ARBA" id="ARBA00023034"/>
    </source>
</evidence>
<feature type="transmembrane region" description="Helical" evidence="22">
    <location>
        <begin position="30"/>
        <end position="49"/>
    </location>
</feature>
<sequence length="327" mass="37030">MFFPTDSTLHRDHHWTVPINNHMTITYSKMVSFVLVTFVVCGLFAPSALTSPTPLVIWHGMGDSCCNPLSMGSIKSMVEEQVKGIYVRSLEIGSNIIEDTENGFLMNVNKQVTMACDKLAKDTKLASGYNAIGFSQGGQFLRAVAQRCPNPPMLNLISVGGQHQGVYGFPHCPGDNSTLCDYVRKLLNLGAYNSFVQSFLVQAEYWHDPLNEEEYKKASVFLADINQENVVNQTYKTNLMKLKKFVMVQFTEDTMVEPRESEWFGFYKPGSGTEMLDLRNTTLYTEDRLGLKEMDSQGKLVFLTSDTDHLQFSKEWFTKNLIPYIKE</sequence>
<evidence type="ECO:0000256" key="2">
    <source>
        <dbReference type="ARBA" id="ARBA00004371"/>
    </source>
</evidence>
<keyword evidence="11" id="KW-0256">Endoplasmic reticulum</keyword>
<evidence type="ECO:0000256" key="7">
    <source>
        <dbReference type="ARBA" id="ARBA00014212"/>
    </source>
</evidence>
<evidence type="ECO:0000256" key="19">
    <source>
        <dbReference type="ARBA" id="ARBA00047734"/>
    </source>
</evidence>
<dbReference type="GO" id="GO:0005764">
    <property type="term" value="C:lysosome"/>
    <property type="evidence" value="ECO:0007669"/>
    <property type="project" value="UniProtKB-SubCell"/>
</dbReference>
<dbReference type="InterPro" id="IPR002472">
    <property type="entry name" value="Palm_thioest"/>
</dbReference>
<evidence type="ECO:0000256" key="6">
    <source>
        <dbReference type="ARBA" id="ARBA00012423"/>
    </source>
</evidence>
<dbReference type="Proteomes" id="UP000838412">
    <property type="component" value="Chromosome 2"/>
</dbReference>
<comment type="catalytic activity">
    <reaction evidence="21">
        <text>S-hexadecanoyl-N-acetylcysteamine + H2O = N-acetylcysteamine + hexadecanoate + H(+)</text>
        <dbReference type="Rhea" id="RHEA:84099"/>
        <dbReference type="ChEBI" id="CHEBI:7896"/>
        <dbReference type="ChEBI" id="CHEBI:15377"/>
        <dbReference type="ChEBI" id="CHEBI:15378"/>
        <dbReference type="ChEBI" id="CHEBI:74410"/>
        <dbReference type="ChEBI" id="CHEBI:233601"/>
    </reaction>
</comment>
<evidence type="ECO:0000313" key="23">
    <source>
        <dbReference type="EMBL" id="CAH1254053.1"/>
    </source>
</evidence>
<keyword evidence="22" id="KW-1133">Transmembrane helix</keyword>
<dbReference type="OrthoDB" id="10263094at2759"/>
<dbReference type="EMBL" id="OV696687">
    <property type="protein sequence ID" value="CAH1254053.1"/>
    <property type="molecule type" value="Genomic_DNA"/>
</dbReference>
<evidence type="ECO:0000256" key="18">
    <source>
        <dbReference type="ARBA" id="ARBA00047337"/>
    </source>
</evidence>
<keyword evidence="10" id="KW-0378">Hydrolase</keyword>
<keyword evidence="22" id="KW-0812">Transmembrane</keyword>
<name>A0A8J9ZG69_BRALA</name>
<evidence type="ECO:0000256" key="9">
    <source>
        <dbReference type="ARBA" id="ARBA00022729"/>
    </source>
</evidence>
<proteinExistence type="inferred from homology"/>
<evidence type="ECO:0000256" key="5">
    <source>
        <dbReference type="ARBA" id="ARBA00010758"/>
    </source>
</evidence>
<evidence type="ECO:0000256" key="15">
    <source>
        <dbReference type="ARBA" id="ARBA00023228"/>
    </source>
</evidence>
<evidence type="ECO:0000256" key="14">
    <source>
        <dbReference type="ARBA" id="ARBA00023180"/>
    </source>
</evidence>